<dbReference type="EMBL" id="CM047944">
    <property type="protein sequence ID" value="KAI9899713.1"/>
    <property type="molecule type" value="Genomic_DNA"/>
</dbReference>
<keyword evidence="2" id="KW-1185">Reference proteome</keyword>
<accession>A0ACC0UZZ3</accession>
<protein>
    <submittedName>
        <fullName evidence="1">Uncharacterized protein</fullName>
    </submittedName>
</protein>
<gene>
    <name evidence="1" type="ORF">N3K66_006174</name>
</gene>
<name>A0ACC0UZZ3_9HYPO</name>
<sequence length="753" mass="81521">MRTRRSNQAKRYTLDEYDFLESASEAEDTPIARRLKKGKGKVKNEDEDEDADFGQYAKDGEEEDAEDEENDGDDYDAEDADAAAEGVTYSGSEGAEDDDEDAEEDAATAGARSKRQKPRGSSRKIPGDASVGYLRAEPFPADPHLPRGYTGTFERHVRGGALVKAWYGDKAGGVETAARLINSLGEWTVLPPKMSGGGERRCIWEDAGFFDAEREKCDIWNAKLEAAGKKTVLRTIRGDEAAPYRLSGDRMPVLLGPEQTEHSSCPGVARLLSHTDLPFEEDEREDKIPAGWILDAGGIVTDLDWAVTGTDKLEPQILALAVVPFGDHEMFDYESEAAKPGFLGHGTVQLWEFHGERNEHGVLRPATGTPARLVKTLCLDKGRARQVAWSPACLHLAVLCTDGNVYVVKPGNGDGSHEYVEQAIARLGIINEYATKALSLSWNNCNRLTTGHQDGSVCLWSINPTMMLSRTPVHISPVIALATGYPSNPYLVASSPVGGTLRLVDLRAPSHEVSEVNTPAIVTTTGSVSWCDHLQGFFALLPSSNVLSTMVAFSHASHFPIARRTFTGEAMVSCFAAGRTHPYLLVGGADGTLWSLNSVFEVIRIRREPTDRLRVLQHEHRPGKLLPPGSPARARGAARLLRGWRPEKTKHSPTADMRHPPPPKNASSGAAKGRKKGEVVPDVVPQDGEDPEAAMVPVDPTRGIVYEAGTRITAVEWNPNGSFGCWAAVAMGSGLVKVLDLGLEGKDGKSAVG</sequence>
<dbReference type="Proteomes" id="UP001163324">
    <property type="component" value="Chromosome 5"/>
</dbReference>
<reference evidence="1" key="1">
    <citation type="submission" date="2022-10" db="EMBL/GenBank/DDBJ databases">
        <title>Complete Genome of Trichothecium roseum strain YXFP-22015, a Plant Pathogen Isolated from Citrus.</title>
        <authorList>
            <person name="Wang Y."/>
            <person name="Zhu L."/>
        </authorList>
    </citation>
    <scope>NUCLEOTIDE SEQUENCE</scope>
    <source>
        <strain evidence="1">YXFP-22015</strain>
    </source>
</reference>
<evidence type="ECO:0000313" key="2">
    <source>
        <dbReference type="Proteomes" id="UP001163324"/>
    </source>
</evidence>
<proteinExistence type="predicted"/>
<evidence type="ECO:0000313" key="1">
    <source>
        <dbReference type="EMBL" id="KAI9899713.1"/>
    </source>
</evidence>
<organism evidence="1 2">
    <name type="scientific">Trichothecium roseum</name>
    <dbReference type="NCBI Taxonomy" id="47278"/>
    <lineage>
        <taxon>Eukaryota</taxon>
        <taxon>Fungi</taxon>
        <taxon>Dikarya</taxon>
        <taxon>Ascomycota</taxon>
        <taxon>Pezizomycotina</taxon>
        <taxon>Sordariomycetes</taxon>
        <taxon>Hypocreomycetidae</taxon>
        <taxon>Hypocreales</taxon>
        <taxon>Hypocreales incertae sedis</taxon>
        <taxon>Trichothecium</taxon>
    </lineage>
</organism>
<comment type="caution">
    <text evidence="1">The sequence shown here is derived from an EMBL/GenBank/DDBJ whole genome shotgun (WGS) entry which is preliminary data.</text>
</comment>